<dbReference type="Proteomes" id="UP000816034">
    <property type="component" value="Unassembled WGS sequence"/>
</dbReference>
<organism evidence="2 3">
    <name type="scientific">Naegleria lovaniensis</name>
    <name type="common">Amoeba</name>
    <dbReference type="NCBI Taxonomy" id="51637"/>
    <lineage>
        <taxon>Eukaryota</taxon>
        <taxon>Discoba</taxon>
        <taxon>Heterolobosea</taxon>
        <taxon>Tetramitia</taxon>
        <taxon>Eutetramitia</taxon>
        <taxon>Vahlkampfiidae</taxon>
        <taxon>Naegleria</taxon>
    </lineage>
</organism>
<name>A0AA88GC22_NAELO</name>
<protein>
    <submittedName>
        <fullName evidence="2">Uncharacterized protein</fullName>
    </submittedName>
</protein>
<dbReference type="RefSeq" id="XP_044542188.1">
    <property type="nucleotide sequence ID" value="XM_044688780.1"/>
</dbReference>
<dbReference type="AlphaFoldDB" id="A0AA88GC22"/>
<evidence type="ECO:0000313" key="2">
    <source>
        <dbReference type="EMBL" id="KAG2373014.1"/>
    </source>
</evidence>
<feature type="compositionally biased region" description="Basic and acidic residues" evidence="1">
    <location>
        <begin position="170"/>
        <end position="179"/>
    </location>
</feature>
<dbReference type="EMBL" id="PYSW02000062">
    <property type="protein sequence ID" value="KAG2373014.1"/>
    <property type="molecule type" value="Genomic_DNA"/>
</dbReference>
<feature type="compositionally biased region" description="Low complexity" evidence="1">
    <location>
        <begin position="8"/>
        <end position="19"/>
    </location>
</feature>
<dbReference type="GeneID" id="68105411"/>
<comment type="caution">
    <text evidence="2">The sequence shown here is derived from an EMBL/GenBank/DDBJ whole genome shotgun (WGS) entry which is preliminary data.</text>
</comment>
<evidence type="ECO:0000256" key="1">
    <source>
        <dbReference type="SAM" id="MobiDB-lite"/>
    </source>
</evidence>
<accession>A0AA88GC22</accession>
<keyword evidence="3" id="KW-1185">Reference proteome</keyword>
<evidence type="ECO:0000313" key="3">
    <source>
        <dbReference type="Proteomes" id="UP000816034"/>
    </source>
</evidence>
<reference evidence="2 3" key="1">
    <citation type="journal article" date="2018" name="BMC Genomics">
        <title>The genome of Naegleria lovaniensis, the basis for a comparative approach to unravel pathogenicity factors of the human pathogenic amoeba N. fowleri.</title>
        <authorList>
            <person name="Liechti N."/>
            <person name="Schurch N."/>
            <person name="Bruggmann R."/>
            <person name="Wittwer M."/>
        </authorList>
    </citation>
    <scope>NUCLEOTIDE SEQUENCE [LARGE SCALE GENOMIC DNA]</scope>
    <source>
        <strain evidence="2 3">ATCC 30569</strain>
    </source>
</reference>
<proteinExistence type="predicted"/>
<feature type="region of interest" description="Disordered" evidence="1">
    <location>
        <begin position="1"/>
        <end position="34"/>
    </location>
</feature>
<gene>
    <name evidence="2" type="ORF">C9374_012957</name>
</gene>
<sequence>MTARKQKTPSSSSSVSTPSKKNKANLQQQNLEELDRLMSQPISKQHKLSHKAEQLERDLRNPSRIISRNSMQHIIKRHMNVIHDANAPSGKLRVTEKAVQYMRCVLVYRLLNHLSMTKRIRDADTWKKCQETAVVFREGLAGYNSSHLSSEEIFQRFVQSRKRLVPNDQQQEKKEEKDNHNKRKAKK</sequence>
<feature type="region of interest" description="Disordered" evidence="1">
    <location>
        <begin position="163"/>
        <end position="187"/>
    </location>
</feature>